<dbReference type="GO" id="GO:0000398">
    <property type="term" value="P:mRNA splicing, via spliceosome"/>
    <property type="evidence" value="ECO:0007669"/>
    <property type="project" value="TreeGrafter"/>
</dbReference>
<feature type="region of interest" description="Disordered" evidence="2">
    <location>
        <begin position="1"/>
        <end position="174"/>
    </location>
</feature>
<proteinExistence type="inferred from homology"/>
<feature type="compositionally biased region" description="Basic and acidic residues" evidence="2">
    <location>
        <begin position="86"/>
        <end position="104"/>
    </location>
</feature>
<dbReference type="PANTHER" id="PTHR12072:SF5">
    <property type="entry name" value="CWF19-LIKE PROTEIN 2"/>
    <property type="match status" value="1"/>
</dbReference>
<feature type="region of interest" description="Disordered" evidence="2">
    <location>
        <begin position="308"/>
        <end position="329"/>
    </location>
</feature>
<dbReference type="OMA" id="FMKCLTR"/>
<keyword evidence="6" id="KW-1185">Reference proteome</keyword>
<dbReference type="eggNOG" id="KOG2477">
    <property type="taxonomic scope" value="Eukaryota"/>
</dbReference>
<dbReference type="Pfam" id="PF04676">
    <property type="entry name" value="CwfJ_C_2"/>
    <property type="match status" value="1"/>
</dbReference>
<feature type="compositionally biased region" description="Basic and acidic residues" evidence="2">
    <location>
        <begin position="134"/>
        <end position="146"/>
    </location>
</feature>
<dbReference type="EMBL" id="KB446535">
    <property type="protein sequence ID" value="EME49480.1"/>
    <property type="molecule type" value="Genomic_DNA"/>
</dbReference>
<reference evidence="5 6" key="2">
    <citation type="journal article" date="2012" name="PLoS Pathog.">
        <title>Diverse lifestyles and strategies of plant pathogenesis encoded in the genomes of eighteen Dothideomycetes fungi.</title>
        <authorList>
            <person name="Ohm R.A."/>
            <person name="Feau N."/>
            <person name="Henrissat B."/>
            <person name="Schoch C.L."/>
            <person name="Horwitz B.A."/>
            <person name="Barry K.W."/>
            <person name="Condon B.J."/>
            <person name="Copeland A.C."/>
            <person name="Dhillon B."/>
            <person name="Glaser F."/>
            <person name="Hesse C.N."/>
            <person name="Kosti I."/>
            <person name="LaButti K."/>
            <person name="Lindquist E.A."/>
            <person name="Lucas S."/>
            <person name="Salamov A.A."/>
            <person name="Bradshaw R.E."/>
            <person name="Ciuffetti L."/>
            <person name="Hamelin R.C."/>
            <person name="Kema G.H.J."/>
            <person name="Lawrence C."/>
            <person name="Scott J.A."/>
            <person name="Spatafora J.W."/>
            <person name="Turgeon B.G."/>
            <person name="de Wit P.J.G.M."/>
            <person name="Zhong S."/>
            <person name="Goodwin S.B."/>
            <person name="Grigoriev I.V."/>
        </authorList>
    </citation>
    <scope>NUCLEOTIDE SEQUENCE [LARGE SCALE GENOMIC DNA]</scope>
    <source>
        <strain evidence="6">NZE10 / CBS 128990</strain>
    </source>
</reference>
<dbReference type="Pfam" id="PF04677">
    <property type="entry name" value="CwfJ_C_1"/>
    <property type="match status" value="1"/>
</dbReference>
<dbReference type="GO" id="GO:0071014">
    <property type="term" value="C:post-mRNA release spliceosomal complex"/>
    <property type="evidence" value="ECO:0007669"/>
    <property type="project" value="TreeGrafter"/>
</dbReference>
<dbReference type="InterPro" id="IPR006767">
    <property type="entry name" value="Cwf19-like_C_dom-2"/>
</dbReference>
<accession>N1Q439</accession>
<dbReference type="InterPro" id="IPR006768">
    <property type="entry name" value="Cwf19-like_C_dom-1"/>
</dbReference>
<feature type="compositionally biased region" description="Basic and acidic residues" evidence="2">
    <location>
        <begin position="209"/>
        <end position="219"/>
    </location>
</feature>
<organism evidence="5 6">
    <name type="scientific">Dothistroma septosporum (strain NZE10 / CBS 128990)</name>
    <name type="common">Red band needle blight fungus</name>
    <name type="synonym">Mycosphaerella pini</name>
    <dbReference type="NCBI Taxonomy" id="675120"/>
    <lineage>
        <taxon>Eukaryota</taxon>
        <taxon>Fungi</taxon>
        <taxon>Dikarya</taxon>
        <taxon>Ascomycota</taxon>
        <taxon>Pezizomycotina</taxon>
        <taxon>Dothideomycetes</taxon>
        <taxon>Dothideomycetidae</taxon>
        <taxon>Mycosphaerellales</taxon>
        <taxon>Mycosphaerellaceae</taxon>
        <taxon>Dothistroma</taxon>
    </lineage>
</organism>
<dbReference type="PANTHER" id="PTHR12072">
    <property type="entry name" value="CWF19, CELL CYCLE CONTROL PROTEIN"/>
    <property type="match status" value="1"/>
</dbReference>
<evidence type="ECO:0000256" key="1">
    <source>
        <dbReference type="ARBA" id="ARBA00006795"/>
    </source>
</evidence>
<comment type="similarity">
    <text evidence="1">Belongs to the CWF19 family.</text>
</comment>
<evidence type="ECO:0000313" key="6">
    <source>
        <dbReference type="Proteomes" id="UP000016933"/>
    </source>
</evidence>
<evidence type="ECO:0000259" key="4">
    <source>
        <dbReference type="Pfam" id="PF04677"/>
    </source>
</evidence>
<sequence>MGLDNFEKELETSKSRDPRGSKEHRSSRHRDDTDGRHRHRHRHHDHRSHRHGNEDERELRHRHKRQRDRDDDSERTQRKRHRSESRRREKDNPKEAEEEMKVFDTDGVGEGEDQGEDEWAEKKANTAPSEENIFDQRDRDANKVQRDSWMQEPSGLEIEYTQSRKPKASASQFVGAKDSHEFKIHEGDVDRHLADLQRDFDSDAEDEAAAERVENEPAQHEVNYTFGDGGSQWRMTKFKGVIRRAEDTGKSVDDVALETYGDLRDFDDAREEEREVDRRNMYGKAYVGLEKPSGELFQERKMKADIRRETQNQADETTPAHRQGKTMPEAEPTMKTMALDPTALNKLKAQMMKAKLRNAPNAAQLQEEYHRAEAASLAKIAQSDDVVLSKMENRMLASDRSGEVNAVSGKRGRERGLVTENEDMSIEDMVKQERRTRGASGGEGKAFAERIAKDSKFKNDLDYMDDNATNLSKKVMQSNTNLRNAAVGDFQKMQRILESCPLCYHEESSQPPTAPVVSLATRTYMTLPTEPEIAKGGAVIVPLQHHVNLLECDDDEWEEVRNFMKSLIRFYHAQDKSVIFYENAAFSHTRKGHAALNAIPLPHHLAESAPAYFKEAVLASDEQWSQHKPIIDTLALVQKPGYGKSAFRKAMVKELPYFHVFYNLDGGMGHVIEDERRWPKGDLFAREIIGGMLDRGVETIKKQGRWEKHDRRLEGFRKKWDNFDWSKVLVEAGS</sequence>
<reference evidence="6" key="1">
    <citation type="journal article" date="2012" name="PLoS Genet.">
        <title>The genomes of the fungal plant pathogens Cladosporium fulvum and Dothistroma septosporum reveal adaptation to different hosts and lifestyles but also signatures of common ancestry.</title>
        <authorList>
            <person name="de Wit P.J.G.M."/>
            <person name="van der Burgt A."/>
            <person name="Oekmen B."/>
            <person name="Stergiopoulos I."/>
            <person name="Abd-Elsalam K.A."/>
            <person name="Aerts A.L."/>
            <person name="Bahkali A.H."/>
            <person name="Beenen H.G."/>
            <person name="Chettri P."/>
            <person name="Cox M.P."/>
            <person name="Datema E."/>
            <person name="de Vries R.P."/>
            <person name="Dhillon B."/>
            <person name="Ganley A.R."/>
            <person name="Griffiths S.A."/>
            <person name="Guo Y."/>
            <person name="Hamelin R.C."/>
            <person name="Henrissat B."/>
            <person name="Kabir M.S."/>
            <person name="Jashni M.K."/>
            <person name="Kema G."/>
            <person name="Klaubauf S."/>
            <person name="Lapidus A."/>
            <person name="Levasseur A."/>
            <person name="Lindquist E."/>
            <person name="Mehrabi R."/>
            <person name="Ohm R.A."/>
            <person name="Owen T.J."/>
            <person name="Salamov A."/>
            <person name="Schwelm A."/>
            <person name="Schijlen E."/>
            <person name="Sun H."/>
            <person name="van den Burg H.A."/>
            <person name="van Ham R.C.H.J."/>
            <person name="Zhang S."/>
            <person name="Goodwin S.B."/>
            <person name="Grigoriev I.V."/>
            <person name="Collemare J."/>
            <person name="Bradshaw R.E."/>
        </authorList>
    </citation>
    <scope>NUCLEOTIDE SEQUENCE [LARGE SCALE GENOMIC DNA]</scope>
    <source>
        <strain evidence="6">NZE10 / CBS 128990</strain>
    </source>
</reference>
<evidence type="ECO:0000259" key="3">
    <source>
        <dbReference type="Pfam" id="PF04676"/>
    </source>
</evidence>
<feature type="compositionally biased region" description="Basic and acidic residues" evidence="2">
    <location>
        <begin position="1"/>
        <end position="35"/>
    </location>
</feature>
<dbReference type="HOGENOM" id="CLU_015540_2_1_1"/>
<feature type="region of interest" description="Disordered" evidence="2">
    <location>
        <begin position="201"/>
        <end position="229"/>
    </location>
</feature>
<dbReference type="Proteomes" id="UP000016933">
    <property type="component" value="Unassembled WGS sequence"/>
</dbReference>
<evidence type="ECO:0000313" key="5">
    <source>
        <dbReference type="EMBL" id="EME49480.1"/>
    </source>
</evidence>
<dbReference type="InterPro" id="IPR040194">
    <property type="entry name" value="Cwf19-like"/>
</dbReference>
<feature type="domain" description="Cwf19-like protein C-terminal" evidence="3">
    <location>
        <begin position="623"/>
        <end position="725"/>
    </location>
</feature>
<feature type="compositionally biased region" description="Acidic residues" evidence="2">
    <location>
        <begin position="107"/>
        <end position="119"/>
    </location>
</feature>
<dbReference type="SUPFAM" id="SSF54197">
    <property type="entry name" value="HIT-like"/>
    <property type="match status" value="1"/>
</dbReference>
<dbReference type="OrthoDB" id="2113965at2759"/>
<evidence type="ECO:0008006" key="7">
    <source>
        <dbReference type="Google" id="ProtNLM"/>
    </source>
</evidence>
<feature type="compositionally biased region" description="Basic and acidic residues" evidence="2">
    <location>
        <begin position="67"/>
        <end position="76"/>
    </location>
</feature>
<dbReference type="STRING" id="675120.N1Q439"/>
<protein>
    <recommendedName>
        <fullName evidence="7">Cwf19-like C-terminal domain-containing protein</fullName>
    </recommendedName>
</protein>
<dbReference type="InterPro" id="IPR036265">
    <property type="entry name" value="HIT-like_sf"/>
</dbReference>
<feature type="compositionally biased region" description="Basic residues" evidence="2">
    <location>
        <begin position="36"/>
        <end position="50"/>
    </location>
</feature>
<dbReference type="AlphaFoldDB" id="N1Q439"/>
<name>N1Q439_DOTSN</name>
<feature type="domain" description="Cwf19-like C-terminal" evidence="4">
    <location>
        <begin position="491"/>
        <end position="614"/>
    </location>
</feature>
<gene>
    <name evidence="5" type="ORF">DOTSEDRAFT_84860</name>
</gene>
<evidence type="ECO:0000256" key="2">
    <source>
        <dbReference type="SAM" id="MobiDB-lite"/>
    </source>
</evidence>